<dbReference type="InterPro" id="IPR019931">
    <property type="entry name" value="LPXTG_anchor"/>
</dbReference>
<evidence type="ECO:0000259" key="8">
    <source>
        <dbReference type="PROSITE" id="PS50847"/>
    </source>
</evidence>
<keyword evidence="7" id="KW-0472">Membrane</keyword>
<evidence type="ECO:0000256" key="3">
    <source>
        <dbReference type="ARBA" id="ARBA00022525"/>
    </source>
</evidence>
<feature type="coiled-coil region" evidence="6">
    <location>
        <begin position="620"/>
        <end position="660"/>
    </location>
</feature>
<dbReference type="OrthoDB" id="9798386at2"/>
<evidence type="ECO:0000256" key="2">
    <source>
        <dbReference type="ARBA" id="ARBA00022512"/>
    </source>
</evidence>
<dbReference type="Proteomes" id="UP000077881">
    <property type="component" value="Unassembled WGS sequence"/>
</dbReference>
<keyword evidence="2" id="KW-0134">Cell wall</keyword>
<dbReference type="Pfam" id="PF07554">
    <property type="entry name" value="FIVAR"/>
    <property type="match status" value="9"/>
</dbReference>
<keyword evidence="6" id="KW-0175">Coiled coil</keyword>
<name>A0A178A5Q0_9BACI</name>
<dbReference type="Gene3D" id="1.20.1270.90">
    <property type="entry name" value="AF1782-like"/>
    <property type="match status" value="9"/>
</dbReference>
<comment type="caution">
    <text evidence="9">The sequence shown here is derived from an EMBL/GenBank/DDBJ whole genome shotgun (WGS) entry which is preliminary data.</text>
</comment>
<dbReference type="RefSeq" id="WP_057981604.1">
    <property type="nucleotide sequence ID" value="NZ_LDJR01000011.1"/>
</dbReference>
<keyword evidence="7" id="KW-0812">Transmembrane</keyword>
<proteinExistence type="predicted"/>
<protein>
    <recommendedName>
        <fullName evidence="8">Gram-positive cocci surface proteins LPxTG domain-containing protein</fullName>
    </recommendedName>
</protein>
<evidence type="ECO:0000313" key="10">
    <source>
        <dbReference type="Proteomes" id="UP000077881"/>
    </source>
</evidence>
<dbReference type="Pfam" id="PF00746">
    <property type="entry name" value="Gram_pos_anchor"/>
    <property type="match status" value="1"/>
</dbReference>
<reference evidence="9 10" key="1">
    <citation type="submission" date="2015-05" db="EMBL/GenBank/DDBJ databases">
        <title>Comparison of genome.</title>
        <authorList>
            <person name="Zheng Z."/>
            <person name="Sun M."/>
        </authorList>
    </citation>
    <scope>NUCLEOTIDE SEQUENCE [LARGE SCALE GENOMIC DNA]</scope>
    <source>
        <strain evidence="9 10">G25-74</strain>
    </source>
</reference>
<feature type="transmembrane region" description="Helical" evidence="7">
    <location>
        <begin position="704"/>
        <end position="722"/>
    </location>
</feature>
<dbReference type="STRING" id="217031.ABB05_02095"/>
<dbReference type="AlphaFoldDB" id="A0A178A5Q0"/>
<keyword evidence="5" id="KW-0572">Peptidoglycan-anchor</keyword>
<dbReference type="NCBIfam" id="TIGR01167">
    <property type="entry name" value="LPXTG_anchor"/>
    <property type="match status" value="1"/>
</dbReference>
<evidence type="ECO:0000313" key="9">
    <source>
        <dbReference type="EMBL" id="OAK75517.1"/>
    </source>
</evidence>
<sequence length="727" mass="80254">MNTQKVYEQEHYTEGSYRALQNAISQAEKVVLNPNTQDEVMEMTTVLQRAIDGLERIIRPEPDPEVDTSELSKLIEHAKIYEQENYTEGSYAALQNAISQAEKIVRNPKTQEEVGEAIVLLQKTINGLEKIAESDPEAEVDTGELSKLINHAKTYEKDKYTETSYGALQQAISHAEAVVQTANTQNEVTEAITHLQKAINGLEKIAEPEPDTKVDTGELSKLISHAKTYEKDKYTETSYGALQQAISHAEAVVQNASTQDEVTEATSLLQKAIAGLEEVTKPAPEPEVDTGELSKLIEHAKTYEKDKYTEASFGALQQAINHAEAVVQNVSTQSEVTEAITLLQKAMVGLERVTDPKPDPEHEMNTTELSKLIEHAKTYEQETYTETSYAHLQQAISQAEAVVQNAKTQDEVTDAVTQLQQAIVGLEKIVEPTPNSEVDMTELEKLIAKAKAYPKENYTAASYGVLQKAVSQAETVVEKASTQEEVIEAINLLQEAIEGLERVPDTKPDPAPVTPEVDTTELEKLIAQAKTYGKEDYTDTSYAVLQKAIRQAETVLEDEKTEETIAEATIQLRKAIAGLGKIEISKPDPTPVPEVDTTELEKLIVQAKKYNKETYTAGSYTALQKAISQAEAVLENAETAEEVRTSITQLQKAIEGLDLNDSESELAEKQPTQLPGPLYDYEVDGENDKSTHTGQLPNTATQNYNWFILGLLLVSVGSLILIRRRKA</sequence>
<keyword evidence="3" id="KW-0964">Secreted</keyword>
<feature type="domain" description="Gram-positive cocci surface proteins LPxTG" evidence="8">
    <location>
        <begin position="696"/>
        <end position="727"/>
    </location>
</feature>
<evidence type="ECO:0000256" key="1">
    <source>
        <dbReference type="ARBA" id="ARBA00004168"/>
    </source>
</evidence>
<keyword evidence="4" id="KW-0732">Signal</keyword>
<dbReference type="PROSITE" id="PS50847">
    <property type="entry name" value="GRAM_POS_ANCHORING"/>
    <property type="match status" value="1"/>
</dbReference>
<evidence type="ECO:0000256" key="6">
    <source>
        <dbReference type="SAM" id="Coils"/>
    </source>
</evidence>
<dbReference type="EMBL" id="LDJR01000011">
    <property type="protein sequence ID" value="OAK75517.1"/>
    <property type="molecule type" value="Genomic_DNA"/>
</dbReference>
<evidence type="ECO:0000256" key="5">
    <source>
        <dbReference type="ARBA" id="ARBA00023088"/>
    </source>
</evidence>
<evidence type="ECO:0000256" key="4">
    <source>
        <dbReference type="ARBA" id="ARBA00022729"/>
    </source>
</evidence>
<comment type="subcellular location">
    <subcellularLocation>
        <location evidence="1">Secreted</location>
        <location evidence="1">Cell wall</location>
        <topology evidence="1">Peptidoglycan-anchor</topology>
    </subcellularLocation>
</comment>
<keyword evidence="7" id="KW-1133">Transmembrane helix</keyword>
<organism evidence="9 10">
    <name type="scientific">Lederbergia galactosidilytica</name>
    <dbReference type="NCBI Taxonomy" id="217031"/>
    <lineage>
        <taxon>Bacteria</taxon>
        <taxon>Bacillati</taxon>
        <taxon>Bacillota</taxon>
        <taxon>Bacilli</taxon>
        <taxon>Bacillales</taxon>
        <taxon>Bacillaceae</taxon>
        <taxon>Lederbergia</taxon>
    </lineage>
</organism>
<accession>A0A178A5Q0</accession>
<gene>
    <name evidence="9" type="ORF">ABB05_02095</name>
</gene>
<keyword evidence="10" id="KW-1185">Reference proteome</keyword>
<evidence type="ECO:0000256" key="7">
    <source>
        <dbReference type="SAM" id="Phobius"/>
    </source>
</evidence>
<dbReference type="PATRIC" id="fig|217031.6.peg.458"/>